<protein>
    <submittedName>
        <fullName evidence="1">Uncharacterized protein</fullName>
    </submittedName>
</protein>
<evidence type="ECO:0000313" key="1">
    <source>
        <dbReference type="EMBL" id="JAD91946.1"/>
    </source>
</evidence>
<sequence>MEMAGRALDAVKHWVCAQSLSLLTVVALM</sequence>
<organism evidence="1">
    <name type="scientific">Arundo donax</name>
    <name type="common">Giant reed</name>
    <name type="synonym">Donax arundinaceus</name>
    <dbReference type="NCBI Taxonomy" id="35708"/>
    <lineage>
        <taxon>Eukaryota</taxon>
        <taxon>Viridiplantae</taxon>
        <taxon>Streptophyta</taxon>
        <taxon>Embryophyta</taxon>
        <taxon>Tracheophyta</taxon>
        <taxon>Spermatophyta</taxon>
        <taxon>Magnoliopsida</taxon>
        <taxon>Liliopsida</taxon>
        <taxon>Poales</taxon>
        <taxon>Poaceae</taxon>
        <taxon>PACMAD clade</taxon>
        <taxon>Arundinoideae</taxon>
        <taxon>Arundineae</taxon>
        <taxon>Arundo</taxon>
    </lineage>
</organism>
<proteinExistence type="predicted"/>
<reference evidence="1" key="2">
    <citation type="journal article" date="2015" name="Data Brief">
        <title>Shoot transcriptome of the giant reed, Arundo donax.</title>
        <authorList>
            <person name="Barrero R.A."/>
            <person name="Guerrero F.D."/>
            <person name="Moolhuijzen P."/>
            <person name="Goolsby J.A."/>
            <person name="Tidwell J."/>
            <person name="Bellgard S.E."/>
            <person name="Bellgard M.I."/>
        </authorList>
    </citation>
    <scope>NUCLEOTIDE SEQUENCE</scope>
    <source>
        <tissue evidence="1">Shoot tissue taken approximately 20 cm above the soil surface</tissue>
    </source>
</reference>
<dbReference type="AlphaFoldDB" id="A0A0A9DVW7"/>
<accession>A0A0A9DVW7</accession>
<reference evidence="1" key="1">
    <citation type="submission" date="2014-09" db="EMBL/GenBank/DDBJ databases">
        <authorList>
            <person name="Magalhaes I.L.F."/>
            <person name="Oliveira U."/>
            <person name="Santos F.R."/>
            <person name="Vidigal T.H.D.A."/>
            <person name="Brescovit A.D."/>
            <person name="Santos A.J."/>
        </authorList>
    </citation>
    <scope>NUCLEOTIDE SEQUENCE</scope>
    <source>
        <tissue evidence="1">Shoot tissue taken approximately 20 cm above the soil surface</tissue>
    </source>
</reference>
<dbReference type="EMBL" id="GBRH01205949">
    <property type="protein sequence ID" value="JAD91946.1"/>
    <property type="molecule type" value="Transcribed_RNA"/>
</dbReference>
<name>A0A0A9DVW7_ARUDO</name>